<proteinExistence type="predicted"/>
<dbReference type="InterPro" id="IPR036397">
    <property type="entry name" value="RNaseH_sf"/>
</dbReference>
<evidence type="ECO:0000313" key="1">
    <source>
        <dbReference type="EMBL" id="JAD69027.1"/>
    </source>
</evidence>
<dbReference type="PANTHER" id="PTHR47169:SF2">
    <property type="entry name" value="OS01G0541250 PROTEIN"/>
    <property type="match status" value="1"/>
</dbReference>
<protein>
    <recommendedName>
        <fullName evidence="2">Transposase</fullName>
    </recommendedName>
</protein>
<dbReference type="AlphaFoldDB" id="A0A0A9CC03"/>
<dbReference type="GO" id="GO:0003676">
    <property type="term" value="F:nucleic acid binding"/>
    <property type="evidence" value="ECO:0007669"/>
    <property type="project" value="InterPro"/>
</dbReference>
<sequence length="236" mass="27578">MNDMAKYFGVSKRKLHRMKKEGVIKCVSNPIKPLLTEKKKDRLKWCLSMLDPRSVLHDPMFKGLFDYVFIDEKWFYLTTKTEKYYTVPDEEQPTRTCKNKNYIPKIMILTVVDRPRFDSDGNCTFDGKIGCFAFVTYEPTKRSSVNRPAGTMEMKPIESITMEVIQSFMIKKVLPAIRAKWPREDSSKPICIYNKTMPSLILRLTINYFVRLLSKMGLTSESCASRRIHQISTSWI</sequence>
<reference evidence="1" key="1">
    <citation type="submission" date="2014-09" db="EMBL/GenBank/DDBJ databases">
        <authorList>
            <person name="Magalhaes I.L.F."/>
            <person name="Oliveira U."/>
            <person name="Santos F.R."/>
            <person name="Vidigal T.H.D.A."/>
            <person name="Brescovit A.D."/>
            <person name="Santos A.J."/>
        </authorList>
    </citation>
    <scope>NUCLEOTIDE SEQUENCE</scope>
    <source>
        <tissue evidence="1">Shoot tissue taken approximately 20 cm above the soil surface</tissue>
    </source>
</reference>
<dbReference type="EMBL" id="GBRH01228868">
    <property type="protein sequence ID" value="JAD69027.1"/>
    <property type="molecule type" value="Transcribed_RNA"/>
</dbReference>
<reference evidence="1" key="2">
    <citation type="journal article" date="2015" name="Data Brief">
        <title>Shoot transcriptome of the giant reed, Arundo donax.</title>
        <authorList>
            <person name="Barrero R.A."/>
            <person name="Guerrero F.D."/>
            <person name="Moolhuijzen P."/>
            <person name="Goolsby J.A."/>
            <person name="Tidwell J."/>
            <person name="Bellgard S.E."/>
            <person name="Bellgard M.I."/>
        </authorList>
    </citation>
    <scope>NUCLEOTIDE SEQUENCE</scope>
    <source>
        <tissue evidence="1">Shoot tissue taken approximately 20 cm above the soil surface</tissue>
    </source>
</reference>
<name>A0A0A9CC03_ARUDO</name>
<dbReference type="Gene3D" id="3.30.420.10">
    <property type="entry name" value="Ribonuclease H-like superfamily/Ribonuclease H"/>
    <property type="match status" value="1"/>
</dbReference>
<dbReference type="PANTHER" id="PTHR47169">
    <property type="entry name" value="OS01G0541250 PROTEIN"/>
    <property type="match status" value="1"/>
</dbReference>
<accession>A0A0A9CC03</accession>
<evidence type="ECO:0008006" key="2">
    <source>
        <dbReference type="Google" id="ProtNLM"/>
    </source>
</evidence>
<organism evidence="1">
    <name type="scientific">Arundo donax</name>
    <name type="common">Giant reed</name>
    <name type="synonym">Donax arundinaceus</name>
    <dbReference type="NCBI Taxonomy" id="35708"/>
    <lineage>
        <taxon>Eukaryota</taxon>
        <taxon>Viridiplantae</taxon>
        <taxon>Streptophyta</taxon>
        <taxon>Embryophyta</taxon>
        <taxon>Tracheophyta</taxon>
        <taxon>Spermatophyta</taxon>
        <taxon>Magnoliopsida</taxon>
        <taxon>Liliopsida</taxon>
        <taxon>Poales</taxon>
        <taxon>Poaceae</taxon>
        <taxon>PACMAD clade</taxon>
        <taxon>Arundinoideae</taxon>
        <taxon>Arundineae</taxon>
        <taxon>Arundo</taxon>
    </lineage>
</organism>